<sequence length="335" mass="38991">MRICLPFMIIVTSLMLFSCASIINGPNTQVQINSENSLKVVVQNDTINIDKSAIINPRRSSQALSLKVITPDTSFVSNIQPVSSLAYYFNITAFAGYGLGFLVDRTKDKRYTYPIKLWIKGNKIYDYDHKNPEFAFSGIIKVTASNLFDFNDFLEPSVYYERKLNNYSSSTFGIGVPVSQFNTRRVPKGYRLGYEHKFYFQNKVPFGQYISLEFSHLWVKHLAELGFINEDIKREWTGLFGPNNQKYEEWIQVHKKTYTINVKYGYQQKIINRFFIDLSVGLGLKNRDIKHTGRSRPQDAFYQPWLDIFNEYAEVKEGKTWRMTLPFSLKLGYSF</sequence>
<feature type="chain" id="PRO_5003260398" description="DUF3575 domain-containing protein" evidence="2">
    <location>
        <begin position="21"/>
        <end position="335"/>
    </location>
</feature>
<evidence type="ECO:0000256" key="1">
    <source>
        <dbReference type="SAM" id="Phobius"/>
    </source>
</evidence>
<dbReference type="STRING" id="762903.Pedsa_3528"/>
<feature type="signal peptide" evidence="2">
    <location>
        <begin position="1"/>
        <end position="20"/>
    </location>
</feature>
<feature type="transmembrane region" description="Helical" evidence="1">
    <location>
        <begin position="85"/>
        <end position="103"/>
    </location>
</feature>
<dbReference type="AlphaFoldDB" id="F0SEZ0"/>
<dbReference type="PROSITE" id="PS51257">
    <property type="entry name" value="PROKAR_LIPOPROTEIN"/>
    <property type="match status" value="1"/>
</dbReference>
<keyword evidence="4" id="KW-1185">Reference proteome</keyword>
<reference evidence="4" key="2">
    <citation type="submission" date="2011-02" db="EMBL/GenBank/DDBJ databases">
        <title>The complete genome of Pedobacter saltans DSM 12145.</title>
        <authorList>
            <consortium name="US DOE Joint Genome Institute (JGI-PGF)"/>
            <person name="Lucas S."/>
            <person name="Copeland A."/>
            <person name="Lapidus A."/>
            <person name="Bruce D."/>
            <person name="Goodwin L."/>
            <person name="Pitluck S."/>
            <person name="Kyrpides N."/>
            <person name="Mavromatis K."/>
            <person name="Pagani I."/>
            <person name="Ivanova N."/>
            <person name="Ovchinnikova G."/>
            <person name="Lu M."/>
            <person name="Detter J.C."/>
            <person name="Han C."/>
            <person name="Land M."/>
            <person name="Hauser L."/>
            <person name="Markowitz V."/>
            <person name="Cheng J.-F."/>
            <person name="Hugenholtz P."/>
            <person name="Woyke T."/>
            <person name="Wu D."/>
            <person name="Tindall B."/>
            <person name="Pomrenke H.G."/>
            <person name="Brambilla E."/>
            <person name="Klenk H.-P."/>
            <person name="Eisen J.A."/>
        </authorList>
    </citation>
    <scope>NUCLEOTIDE SEQUENCE [LARGE SCALE GENOMIC DNA]</scope>
    <source>
        <strain evidence="4">ATCC 51119 / DSM 12145 / JCM 21818 / LMG 10337 / NBRC 100064 / NCIMB 13643</strain>
    </source>
</reference>
<evidence type="ECO:0008006" key="5">
    <source>
        <dbReference type="Google" id="ProtNLM"/>
    </source>
</evidence>
<dbReference type="HOGENOM" id="CLU_828647_0_0_10"/>
<dbReference type="EMBL" id="CP002545">
    <property type="protein sequence ID" value="ADY54058.1"/>
    <property type="molecule type" value="Genomic_DNA"/>
</dbReference>
<evidence type="ECO:0000256" key="2">
    <source>
        <dbReference type="SAM" id="SignalP"/>
    </source>
</evidence>
<keyword evidence="1" id="KW-0812">Transmembrane</keyword>
<protein>
    <recommendedName>
        <fullName evidence="5">DUF3575 domain-containing protein</fullName>
    </recommendedName>
</protein>
<keyword evidence="2" id="KW-0732">Signal</keyword>
<organism evidence="3 4">
    <name type="scientific">Pseudopedobacter saltans (strain ATCC 51119 / DSM 12145 / JCM 21818 / CCUG 39354 / LMG 10337 / NBRC 100064 / NCIMB 13643)</name>
    <name type="common">Pedobacter saltans</name>
    <dbReference type="NCBI Taxonomy" id="762903"/>
    <lineage>
        <taxon>Bacteria</taxon>
        <taxon>Pseudomonadati</taxon>
        <taxon>Bacteroidota</taxon>
        <taxon>Sphingobacteriia</taxon>
        <taxon>Sphingobacteriales</taxon>
        <taxon>Sphingobacteriaceae</taxon>
        <taxon>Pseudopedobacter</taxon>
    </lineage>
</organism>
<dbReference type="eggNOG" id="ENOG5031548">
    <property type="taxonomic scope" value="Bacteria"/>
</dbReference>
<accession>F0SEZ0</accession>
<dbReference type="Proteomes" id="UP000000310">
    <property type="component" value="Chromosome"/>
</dbReference>
<gene>
    <name evidence="3" type="ordered locus">Pedsa_3528</name>
</gene>
<evidence type="ECO:0000313" key="3">
    <source>
        <dbReference type="EMBL" id="ADY54058.1"/>
    </source>
</evidence>
<name>F0SEZ0_PSESL</name>
<keyword evidence="1" id="KW-1133">Transmembrane helix</keyword>
<dbReference type="KEGG" id="psn:Pedsa_3528"/>
<keyword evidence="1" id="KW-0472">Membrane</keyword>
<evidence type="ECO:0000313" key="4">
    <source>
        <dbReference type="Proteomes" id="UP000000310"/>
    </source>
</evidence>
<proteinExistence type="predicted"/>
<reference evidence="3 4" key="1">
    <citation type="journal article" date="2011" name="Stand. Genomic Sci.">
        <title>Complete genome sequence of the gliding, heparinolytic Pedobacter saltans type strain (113).</title>
        <authorList>
            <person name="Liolios K."/>
            <person name="Sikorski J."/>
            <person name="Lu M."/>
            <person name="Nolan M."/>
            <person name="Lapidus A."/>
            <person name="Lucas S."/>
            <person name="Hammon N."/>
            <person name="Deshpande S."/>
            <person name="Cheng J.F."/>
            <person name="Tapia R."/>
            <person name="Han C."/>
            <person name="Goodwin L."/>
            <person name="Pitluck S."/>
            <person name="Huntemann M."/>
            <person name="Ivanova N."/>
            <person name="Pagani I."/>
            <person name="Mavromatis K."/>
            <person name="Ovchinikova G."/>
            <person name="Pati A."/>
            <person name="Chen A."/>
            <person name="Palaniappan K."/>
            <person name="Land M."/>
            <person name="Hauser L."/>
            <person name="Brambilla E.M."/>
            <person name="Kotsyurbenko O."/>
            <person name="Rohde M."/>
            <person name="Tindall B.J."/>
            <person name="Abt B."/>
            <person name="Goker M."/>
            <person name="Detter J.C."/>
            <person name="Woyke T."/>
            <person name="Bristow J."/>
            <person name="Eisen J.A."/>
            <person name="Markowitz V."/>
            <person name="Hugenholtz P."/>
            <person name="Klenk H.P."/>
            <person name="Kyrpides N.C."/>
        </authorList>
    </citation>
    <scope>NUCLEOTIDE SEQUENCE [LARGE SCALE GENOMIC DNA]</scope>
    <source>
        <strain evidence="4">ATCC 51119 / DSM 12145 / JCM 21818 / LMG 10337 / NBRC 100064 / NCIMB 13643</strain>
    </source>
</reference>